<sequence>MSGFFFFIGIGLAFTLLAIVLWRAWAAFVRRTPDDEARERDLAALNDAQANRLSDSQLTRPVDTDGAWRTMVQRGDRRRRRRRK</sequence>
<name>A0A426U3G7_9CHLR</name>
<reference evidence="1 2" key="1">
    <citation type="submission" date="2018-12" db="EMBL/GenBank/DDBJ databases">
        <title>Genome Sequence of Candidatus Viridilinea halotolerans isolated from saline sulfide-rich spring.</title>
        <authorList>
            <person name="Grouzdev D.S."/>
            <person name="Burganskaya E.I."/>
            <person name="Krutkina M.S."/>
            <person name="Sukhacheva M.V."/>
            <person name="Gorlenko V.M."/>
        </authorList>
    </citation>
    <scope>NUCLEOTIDE SEQUENCE [LARGE SCALE GENOMIC DNA]</scope>
    <source>
        <strain evidence="1">Chok-6</strain>
    </source>
</reference>
<dbReference type="EMBL" id="RSAS01000279">
    <property type="protein sequence ID" value="RRR74354.1"/>
    <property type="molecule type" value="Genomic_DNA"/>
</dbReference>
<evidence type="ECO:0000313" key="2">
    <source>
        <dbReference type="Proteomes" id="UP000280307"/>
    </source>
</evidence>
<proteinExistence type="predicted"/>
<dbReference type="AlphaFoldDB" id="A0A426U3G7"/>
<protein>
    <submittedName>
        <fullName evidence="1">Uncharacterized protein</fullName>
    </submittedName>
</protein>
<comment type="caution">
    <text evidence="1">The sequence shown here is derived from an EMBL/GenBank/DDBJ whole genome shotgun (WGS) entry which is preliminary data.</text>
</comment>
<dbReference type="Proteomes" id="UP000280307">
    <property type="component" value="Unassembled WGS sequence"/>
</dbReference>
<evidence type="ECO:0000313" key="1">
    <source>
        <dbReference type="EMBL" id="RRR74354.1"/>
    </source>
</evidence>
<accession>A0A426U3G7</accession>
<gene>
    <name evidence="1" type="ORF">EI684_07280</name>
</gene>
<organism evidence="1 2">
    <name type="scientific">Candidatus Viridilinea halotolerans</name>
    <dbReference type="NCBI Taxonomy" id="2491704"/>
    <lineage>
        <taxon>Bacteria</taxon>
        <taxon>Bacillati</taxon>
        <taxon>Chloroflexota</taxon>
        <taxon>Chloroflexia</taxon>
        <taxon>Chloroflexales</taxon>
        <taxon>Chloroflexineae</taxon>
        <taxon>Oscillochloridaceae</taxon>
        <taxon>Candidatus Viridilinea</taxon>
    </lineage>
</organism>